<comment type="cofactor">
    <cofactor evidence="1 6">
        <name>Zn(2+)</name>
        <dbReference type="ChEBI" id="CHEBI:29105"/>
    </cofactor>
</comment>
<keyword evidence="5" id="KW-0560">Oxidoreductase</keyword>
<accession>K6WMN8</accession>
<dbReference type="EMBL" id="BAHD01000016">
    <property type="protein sequence ID" value="GAB95076.1"/>
    <property type="molecule type" value="Genomic_DNA"/>
</dbReference>
<reference evidence="8 9" key="1">
    <citation type="submission" date="2012-08" db="EMBL/GenBank/DDBJ databases">
        <title>Whole genome shotgun sequence of Kineosphaera limosa NBRC 100340.</title>
        <authorList>
            <person name="Yoshida I."/>
            <person name="Isaki S."/>
            <person name="Hosoyama A."/>
            <person name="Tsuchikane K."/>
            <person name="Katsumata H."/>
            <person name="Ando Y."/>
            <person name="Ohji S."/>
            <person name="Hamada M."/>
            <person name="Tamura T."/>
            <person name="Yamazoe A."/>
            <person name="Yamazaki S."/>
            <person name="Fujita N."/>
        </authorList>
    </citation>
    <scope>NUCLEOTIDE SEQUENCE [LARGE SCALE GENOMIC DNA]</scope>
    <source>
        <strain evidence="8 9">NBRC 100340</strain>
    </source>
</reference>
<dbReference type="PANTHER" id="PTHR43161:SF9">
    <property type="entry name" value="SORBITOL DEHYDROGENASE"/>
    <property type="match status" value="1"/>
</dbReference>
<evidence type="ECO:0000259" key="7">
    <source>
        <dbReference type="SMART" id="SM00829"/>
    </source>
</evidence>
<dbReference type="CDD" id="cd05285">
    <property type="entry name" value="sorbitol_DH"/>
    <property type="match status" value="1"/>
</dbReference>
<evidence type="ECO:0000256" key="4">
    <source>
        <dbReference type="ARBA" id="ARBA00022833"/>
    </source>
</evidence>
<sequence>MTASTTTMRASVLHPDLSITLEALPVPELAADEVLVQVGAVGVCGSDVHYWKHGRIGDFVVETDLILGHELGGRIAAVGTDVDESRIGQRVAVEPQRSCRVCEYCKSGRYNLCPSMEFYATPPIDGAFCEYVTIQADFAHPIPDEVSDAAAAMLEPLSVGIAAARKANLQPGQSVFIAGAGPIGIIQAQVARAFGAARIIVSDPAAPRRELALRFGATQVVDPMTTDITTAGYNVDAFIDAAGVAPAVVSGMYTVKPGGSVVLVGMGADEIALPIPLIQNYELNVTGIFRYTDTWPLGIHLVASGAVDLDALVTSSYGLDEAPTALDRAGAPQELKVVVRPGE</sequence>
<dbReference type="InterPro" id="IPR002328">
    <property type="entry name" value="ADH_Zn_CS"/>
</dbReference>
<dbReference type="InterPro" id="IPR045306">
    <property type="entry name" value="SDH-like"/>
</dbReference>
<dbReference type="InterPro" id="IPR020843">
    <property type="entry name" value="ER"/>
</dbReference>
<evidence type="ECO:0000256" key="6">
    <source>
        <dbReference type="RuleBase" id="RU361277"/>
    </source>
</evidence>
<keyword evidence="9" id="KW-1185">Reference proteome</keyword>
<dbReference type="eggNOG" id="COG1063">
    <property type="taxonomic scope" value="Bacteria"/>
</dbReference>
<dbReference type="Pfam" id="PF08240">
    <property type="entry name" value="ADH_N"/>
    <property type="match status" value="1"/>
</dbReference>
<keyword evidence="4 6" id="KW-0862">Zinc</keyword>
<dbReference type="AlphaFoldDB" id="K6WMN8"/>
<evidence type="ECO:0000256" key="5">
    <source>
        <dbReference type="ARBA" id="ARBA00023002"/>
    </source>
</evidence>
<dbReference type="Gene3D" id="3.90.180.10">
    <property type="entry name" value="Medium-chain alcohol dehydrogenases, catalytic domain"/>
    <property type="match status" value="1"/>
</dbReference>
<dbReference type="OrthoDB" id="9797931at2"/>
<dbReference type="InterPro" id="IPR011032">
    <property type="entry name" value="GroES-like_sf"/>
</dbReference>
<evidence type="ECO:0000256" key="2">
    <source>
        <dbReference type="ARBA" id="ARBA00008072"/>
    </source>
</evidence>
<dbReference type="SUPFAM" id="SSF50129">
    <property type="entry name" value="GroES-like"/>
    <property type="match status" value="1"/>
</dbReference>
<evidence type="ECO:0000256" key="3">
    <source>
        <dbReference type="ARBA" id="ARBA00022723"/>
    </source>
</evidence>
<protein>
    <submittedName>
        <fullName evidence="8">Putative sorbitol dehydrogenase</fullName>
    </submittedName>
</protein>
<evidence type="ECO:0000313" key="8">
    <source>
        <dbReference type="EMBL" id="GAB95076.1"/>
    </source>
</evidence>
<dbReference type="SUPFAM" id="SSF51735">
    <property type="entry name" value="NAD(P)-binding Rossmann-fold domains"/>
    <property type="match status" value="1"/>
</dbReference>
<dbReference type="Pfam" id="PF00107">
    <property type="entry name" value="ADH_zinc_N"/>
    <property type="match status" value="1"/>
</dbReference>
<dbReference type="Proteomes" id="UP000008366">
    <property type="component" value="Unassembled WGS sequence"/>
</dbReference>
<dbReference type="GO" id="GO:0016616">
    <property type="term" value="F:oxidoreductase activity, acting on the CH-OH group of donors, NAD or NADP as acceptor"/>
    <property type="evidence" value="ECO:0007669"/>
    <property type="project" value="InterPro"/>
</dbReference>
<dbReference type="InterPro" id="IPR036291">
    <property type="entry name" value="NAD(P)-bd_dom_sf"/>
</dbReference>
<comment type="caution">
    <text evidence="8">The sequence shown here is derived from an EMBL/GenBank/DDBJ whole genome shotgun (WGS) entry which is preliminary data.</text>
</comment>
<gene>
    <name evidence="8" type="ORF">KILIM_016_00160</name>
</gene>
<dbReference type="PANTHER" id="PTHR43161">
    <property type="entry name" value="SORBITOL DEHYDROGENASE"/>
    <property type="match status" value="1"/>
</dbReference>
<dbReference type="GO" id="GO:0008270">
    <property type="term" value="F:zinc ion binding"/>
    <property type="evidence" value="ECO:0007669"/>
    <property type="project" value="InterPro"/>
</dbReference>
<feature type="domain" description="Enoyl reductase (ER)" evidence="7">
    <location>
        <begin position="16"/>
        <end position="339"/>
    </location>
</feature>
<dbReference type="PROSITE" id="PS00059">
    <property type="entry name" value="ADH_ZINC"/>
    <property type="match status" value="1"/>
</dbReference>
<evidence type="ECO:0000313" key="9">
    <source>
        <dbReference type="Proteomes" id="UP000008366"/>
    </source>
</evidence>
<dbReference type="SMART" id="SM00829">
    <property type="entry name" value="PKS_ER"/>
    <property type="match status" value="1"/>
</dbReference>
<dbReference type="RefSeq" id="WP_006591608.1">
    <property type="nucleotide sequence ID" value="NZ_BAHD01000016.1"/>
</dbReference>
<evidence type="ECO:0000256" key="1">
    <source>
        <dbReference type="ARBA" id="ARBA00001947"/>
    </source>
</evidence>
<comment type="similarity">
    <text evidence="2 6">Belongs to the zinc-containing alcohol dehydrogenase family.</text>
</comment>
<dbReference type="InterPro" id="IPR013154">
    <property type="entry name" value="ADH-like_N"/>
</dbReference>
<proteinExistence type="inferred from homology"/>
<keyword evidence="3 6" id="KW-0479">Metal-binding</keyword>
<dbReference type="InterPro" id="IPR013149">
    <property type="entry name" value="ADH-like_C"/>
</dbReference>
<name>K6WMN8_9MICO</name>
<organism evidence="8 9">
    <name type="scientific">Kineosphaera limosa NBRC 100340</name>
    <dbReference type="NCBI Taxonomy" id="1184609"/>
    <lineage>
        <taxon>Bacteria</taxon>
        <taxon>Bacillati</taxon>
        <taxon>Actinomycetota</taxon>
        <taxon>Actinomycetes</taxon>
        <taxon>Micrococcales</taxon>
        <taxon>Dermatophilaceae</taxon>
        <taxon>Kineosphaera</taxon>
    </lineage>
</organism>
<dbReference type="STRING" id="1184609.KILIM_016_00160"/>
<dbReference type="Gene3D" id="3.40.50.720">
    <property type="entry name" value="NAD(P)-binding Rossmann-like Domain"/>
    <property type="match status" value="1"/>
</dbReference>